<dbReference type="InterPro" id="IPR027417">
    <property type="entry name" value="P-loop_NTPase"/>
</dbReference>
<gene>
    <name evidence="1" type="ORF">Glove_482g98</name>
</gene>
<evidence type="ECO:0000313" key="1">
    <source>
        <dbReference type="EMBL" id="RHZ51172.1"/>
    </source>
</evidence>
<accession>A0A397GJL5</accession>
<keyword evidence="2" id="KW-1185">Reference proteome</keyword>
<dbReference type="Gene3D" id="3.40.50.300">
    <property type="entry name" value="P-loop containing nucleotide triphosphate hydrolases"/>
    <property type="match status" value="1"/>
</dbReference>
<name>A0A397GJL5_9GLOM</name>
<protein>
    <submittedName>
        <fullName evidence="1">Uncharacterized protein</fullName>
    </submittedName>
</protein>
<dbReference type="Proteomes" id="UP000266861">
    <property type="component" value="Unassembled WGS sequence"/>
</dbReference>
<reference evidence="1 2" key="1">
    <citation type="submission" date="2018-08" db="EMBL/GenBank/DDBJ databases">
        <title>Genome and evolution of the arbuscular mycorrhizal fungus Diversispora epigaea (formerly Glomus versiforme) and its bacterial endosymbionts.</title>
        <authorList>
            <person name="Sun X."/>
            <person name="Fei Z."/>
            <person name="Harrison M."/>
        </authorList>
    </citation>
    <scope>NUCLEOTIDE SEQUENCE [LARGE SCALE GENOMIC DNA]</scope>
    <source>
        <strain evidence="1 2">IT104</strain>
    </source>
</reference>
<sequence length="494" mass="58829">MATRTKRSRQEDYMHEFLNHQWEYPYPLITKKFEWCPLCPHFRGERSTRYIFEDLLGKKFPSCKPSFLNGMQLDGYNEELKLAYEFQGPQHFHQNSMFHKRGEIDLDSQRKRDQKKWDICKERSIDLIEVPYDSDLFPYIKSELQKRDLLGKKFPSCKPSFLNGMQLDGYNEELKLAYEFQGPQHFHQNSMFHKRGEIDLDSQRKRDQKKWDICKERSIDLIEVPYDSDLFPYIKSELQKREIENLDPVERMVLNIDEYDNPERFNSLNSTPQWPFNLLISGRTRSGKTNEVINLLLGNKMYRLFNGKKCGTRYIKNDDLVLIGHHINEPKYKYLKRCYEIIANSPKPYREDITFRAMKPDKIPKIDDFSSKRGTVVVFEDLCTEPKKIQDKIAPYFSEGRHANISSIYITQSFFDCPKLIRKNLDYIVLFNGSGTYDELVNIARQYTKKWRDIVDILNKNLQGREFIVIDLTRAKEDALYLRKGWDSPLKIDE</sequence>
<dbReference type="AlphaFoldDB" id="A0A397GJL5"/>
<evidence type="ECO:0000313" key="2">
    <source>
        <dbReference type="Proteomes" id="UP000266861"/>
    </source>
</evidence>
<proteinExistence type="predicted"/>
<organism evidence="1 2">
    <name type="scientific">Diversispora epigaea</name>
    <dbReference type="NCBI Taxonomy" id="1348612"/>
    <lineage>
        <taxon>Eukaryota</taxon>
        <taxon>Fungi</taxon>
        <taxon>Fungi incertae sedis</taxon>
        <taxon>Mucoromycota</taxon>
        <taxon>Glomeromycotina</taxon>
        <taxon>Glomeromycetes</taxon>
        <taxon>Diversisporales</taxon>
        <taxon>Diversisporaceae</taxon>
        <taxon>Diversispora</taxon>
    </lineage>
</organism>
<comment type="caution">
    <text evidence="1">The sequence shown here is derived from an EMBL/GenBank/DDBJ whole genome shotgun (WGS) entry which is preliminary data.</text>
</comment>
<dbReference type="EMBL" id="PQFF01000421">
    <property type="protein sequence ID" value="RHZ51172.1"/>
    <property type="molecule type" value="Genomic_DNA"/>
</dbReference>
<dbReference type="OrthoDB" id="2304641at2759"/>